<reference evidence="2" key="1">
    <citation type="submission" date="2020-05" db="EMBL/GenBank/DDBJ databases">
        <authorList>
            <person name="Chiriac C."/>
            <person name="Salcher M."/>
            <person name="Ghai R."/>
            <person name="Kavagutti S V."/>
        </authorList>
    </citation>
    <scope>NUCLEOTIDE SEQUENCE</scope>
</reference>
<dbReference type="InterPro" id="IPR036390">
    <property type="entry name" value="WH_DNA-bd_sf"/>
</dbReference>
<protein>
    <submittedName>
        <fullName evidence="2">Unannotated protein</fullName>
    </submittedName>
</protein>
<dbReference type="GO" id="GO:0003700">
    <property type="term" value="F:DNA-binding transcription factor activity"/>
    <property type="evidence" value="ECO:0007669"/>
    <property type="project" value="InterPro"/>
</dbReference>
<dbReference type="AlphaFoldDB" id="A0A6J6F714"/>
<feature type="domain" description="HTH arsR-type" evidence="1">
    <location>
        <begin position="18"/>
        <end position="60"/>
    </location>
</feature>
<dbReference type="Pfam" id="PF01022">
    <property type="entry name" value="HTH_5"/>
    <property type="match status" value="1"/>
</dbReference>
<dbReference type="SUPFAM" id="SSF46785">
    <property type="entry name" value="Winged helix' DNA-binding domain"/>
    <property type="match status" value="1"/>
</dbReference>
<dbReference type="EMBL" id="CAEZTT010000170">
    <property type="protein sequence ID" value="CAB4584530.1"/>
    <property type="molecule type" value="Genomic_DNA"/>
</dbReference>
<accession>A0A6J6F714</accession>
<gene>
    <name evidence="2" type="ORF">UFOPK1726_01139</name>
</gene>
<dbReference type="InterPro" id="IPR001845">
    <property type="entry name" value="HTH_ArsR_DNA-bd_dom"/>
</dbReference>
<evidence type="ECO:0000259" key="1">
    <source>
        <dbReference type="Pfam" id="PF01022"/>
    </source>
</evidence>
<organism evidence="2">
    <name type="scientific">freshwater metagenome</name>
    <dbReference type="NCBI Taxonomy" id="449393"/>
    <lineage>
        <taxon>unclassified sequences</taxon>
        <taxon>metagenomes</taxon>
        <taxon>ecological metagenomes</taxon>
    </lineage>
</organism>
<evidence type="ECO:0000313" key="2">
    <source>
        <dbReference type="EMBL" id="CAB4584530.1"/>
    </source>
</evidence>
<name>A0A6J6F714_9ZZZZ</name>
<dbReference type="InterPro" id="IPR036388">
    <property type="entry name" value="WH-like_DNA-bd_sf"/>
</dbReference>
<sequence>MRYLRKTYLVEFLTPGPRRVVAALLDKGAATAAELAAELRLTPAAIRHHLDWLLGKDFVTASDQPAFGPRVTQGRGRPSRYFALTASGRQAFDQRYDDLAHAALNWALKVHGKTAIKEIAEIQMSNQKAKWEIGLDASSTLRERTEALAEVLNHDGYAASVGNSDGPLVQLSFHRCPIENIAKEFPEICEAEMCAIGETLGAHVTRIATIATGAEICTAIVAKPEDLQKHLKQSKVREGAL</sequence>
<dbReference type="Gene3D" id="1.10.10.10">
    <property type="entry name" value="Winged helix-like DNA-binding domain superfamily/Winged helix DNA-binding domain"/>
    <property type="match status" value="1"/>
</dbReference>
<proteinExistence type="predicted"/>